<dbReference type="RefSeq" id="WP_388309996.1">
    <property type="nucleotide sequence ID" value="NZ_JBIBDZ010000011.1"/>
</dbReference>
<dbReference type="InterPro" id="IPR029058">
    <property type="entry name" value="AB_hydrolase_fold"/>
</dbReference>
<dbReference type="GO" id="GO:0016787">
    <property type="term" value="F:hydrolase activity"/>
    <property type="evidence" value="ECO:0007669"/>
    <property type="project" value="UniProtKB-KW"/>
</dbReference>
<keyword evidence="1 4" id="KW-0378">Hydrolase</keyword>
<keyword evidence="3" id="KW-0443">Lipid metabolism</keyword>
<dbReference type="EMBL" id="JBIBDZ010000011">
    <property type="protein sequence ID" value="MFF5922645.1"/>
    <property type="molecule type" value="Genomic_DNA"/>
</dbReference>
<dbReference type="PANTHER" id="PTHR10272:SF0">
    <property type="entry name" value="PLATELET-ACTIVATING FACTOR ACETYLHYDROLASE"/>
    <property type="match status" value="1"/>
</dbReference>
<proteinExistence type="predicted"/>
<protein>
    <submittedName>
        <fullName evidence="4">Alpha/beta hydrolase family protein</fullName>
    </submittedName>
</protein>
<dbReference type="Proteomes" id="UP001602370">
    <property type="component" value="Unassembled WGS sequence"/>
</dbReference>
<dbReference type="Pfam" id="PF03403">
    <property type="entry name" value="PAF-AH_p_II"/>
    <property type="match status" value="1"/>
</dbReference>
<comment type="caution">
    <text evidence="4">The sequence shown here is derived from an EMBL/GenBank/DDBJ whole genome shotgun (WGS) entry which is preliminary data.</text>
</comment>
<sequence>MVLPTLPTPTGSHPVGTTSVYLEDVSRPDPWVEDVPTRELMISLWYPTARVSGPRARYLTRTESEEILAGKQVAIAADALSTVRTHAFPDAPLDPGLRELPLIILSPGFTRPRATLTSVGEDLASHGYVAAVIDHTYETAATTFPDGRVAAFALGGFPRTPEFWRKVKTGRARDASFVLDRLLDSNPPWAGAARLAADRIGMAGHSAGGAATIAAMLADERIRAGSNVDGSTDPLIPHTGLDRPFLFLGRDGQYAPGDGPAAATWARDWPLLTGWKRWLVVAGAKHHSFTDLGLLADQFGMPLGSATPGLRTMAITRAYLRAFFDQHLRDAGRAPVDDLSADHPEVRICLPPDQPADGGRVTPGGA</sequence>
<keyword evidence="5" id="KW-1185">Reference proteome</keyword>
<reference evidence="4 5" key="1">
    <citation type="submission" date="2024-10" db="EMBL/GenBank/DDBJ databases">
        <title>The Natural Products Discovery Center: Release of the First 8490 Sequenced Strains for Exploring Actinobacteria Biosynthetic Diversity.</title>
        <authorList>
            <person name="Kalkreuter E."/>
            <person name="Kautsar S.A."/>
            <person name="Yang D."/>
            <person name="Bader C.D."/>
            <person name="Teijaro C.N."/>
            <person name="Fluegel L."/>
            <person name="Davis C.M."/>
            <person name="Simpson J.R."/>
            <person name="Lauterbach L."/>
            <person name="Steele A.D."/>
            <person name="Gui C."/>
            <person name="Meng S."/>
            <person name="Li G."/>
            <person name="Viehrig K."/>
            <person name="Ye F."/>
            <person name="Su P."/>
            <person name="Kiefer A.F."/>
            <person name="Nichols A."/>
            <person name="Cepeda A.J."/>
            <person name="Yan W."/>
            <person name="Fan B."/>
            <person name="Jiang Y."/>
            <person name="Adhikari A."/>
            <person name="Zheng C.-J."/>
            <person name="Schuster L."/>
            <person name="Cowan T.M."/>
            <person name="Smanski M.J."/>
            <person name="Chevrette M.G."/>
            <person name="De Carvalho L.P.S."/>
            <person name="Shen B."/>
        </authorList>
    </citation>
    <scope>NUCLEOTIDE SEQUENCE [LARGE SCALE GENOMIC DNA]</scope>
    <source>
        <strain evidence="4 5">NPDC012605</strain>
    </source>
</reference>
<dbReference type="Gene3D" id="3.40.50.1820">
    <property type="entry name" value="alpha/beta hydrolase"/>
    <property type="match status" value="1"/>
</dbReference>
<evidence type="ECO:0000313" key="4">
    <source>
        <dbReference type="EMBL" id="MFF5922645.1"/>
    </source>
</evidence>
<evidence type="ECO:0000256" key="3">
    <source>
        <dbReference type="ARBA" id="ARBA00023098"/>
    </source>
</evidence>
<keyword evidence="2" id="KW-0442">Lipid degradation</keyword>
<name>A0ABW6XYQ1_9ACTN</name>
<evidence type="ECO:0000313" key="5">
    <source>
        <dbReference type="Proteomes" id="UP001602370"/>
    </source>
</evidence>
<accession>A0ABW6XYQ1</accession>
<dbReference type="PANTHER" id="PTHR10272">
    <property type="entry name" value="PLATELET-ACTIVATING FACTOR ACETYLHYDROLASE"/>
    <property type="match status" value="1"/>
</dbReference>
<gene>
    <name evidence="4" type="ORF">ACFY8C_30580</name>
</gene>
<evidence type="ECO:0000256" key="2">
    <source>
        <dbReference type="ARBA" id="ARBA00022963"/>
    </source>
</evidence>
<organism evidence="4 5">
    <name type="scientific">Streptomyces flavochromogenes</name>
    <dbReference type="NCBI Taxonomy" id="68199"/>
    <lineage>
        <taxon>Bacteria</taxon>
        <taxon>Bacillati</taxon>
        <taxon>Actinomycetota</taxon>
        <taxon>Actinomycetes</taxon>
        <taxon>Kitasatosporales</taxon>
        <taxon>Streptomycetaceae</taxon>
        <taxon>Streptomyces</taxon>
    </lineage>
</organism>
<dbReference type="SUPFAM" id="SSF53474">
    <property type="entry name" value="alpha/beta-Hydrolases"/>
    <property type="match status" value="1"/>
</dbReference>
<evidence type="ECO:0000256" key="1">
    <source>
        <dbReference type="ARBA" id="ARBA00022801"/>
    </source>
</evidence>